<dbReference type="EMBL" id="BAAAFO010000003">
    <property type="protein sequence ID" value="GAA0254501.1"/>
    <property type="molecule type" value="Genomic_DNA"/>
</dbReference>
<protein>
    <submittedName>
        <fullName evidence="7">Type IV secretion system protein</fullName>
    </submittedName>
</protein>
<comment type="subcellular location">
    <subcellularLocation>
        <location evidence="1">Membrane</location>
        <topology evidence="1">Multi-pass membrane protein</topology>
    </subcellularLocation>
</comment>
<sequence length="368" mass="38799">MSNLGDYVYYVLVYDYLQKQIEVFQANILANMMAWASGMALVLLTLWIMIQGYRMITGQSRESMMALVLNMTRTAIIVTVATSMTIFGSSLQDYLSANGALGSQISHVVSGEDSPVSAIDKNMAATQLSLAAIDVVQVPPGDTTSSNQKAHAMLIAGLGAAGPAMAAGAMLLLYQFTMAIFIGLGPLFILCLIFEQTKSLFQRWLLYGIGTLFSIAVLYVVTSIVLKLTINVAVALWSADIVNNILDTGSEGFTSQAIQQGGIGLLMTVLIVSSPPLAAMFFQGTVGNFLTYSAFGTGPSSNPGPLGQPPGSYGGGYGGVGNAPIRSSTAQTNSPIQTVSRPLGNPGFSIRGTTTSNLPQADFIKNRS</sequence>
<feature type="transmembrane region" description="Helical" evidence="6">
    <location>
        <begin position="65"/>
        <end position="87"/>
    </location>
</feature>
<proteinExistence type="predicted"/>
<feature type="transmembrane region" description="Helical" evidence="6">
    <location>
        <begin position="172"/>
        <end position="192"/>
    </location>
</feature>
<dbReference type="InterPro" id="IPR007688">
    <property type="entry name" value="Conjugal_tfr_TrbL/VirB6"/>
</dbReference>
<evidence type="ECO:0000313" key="8">
    <source>
        <dbReference type="Proteomes" id="UP001500657"/>
    </source>
</evidence>
<keyword evidence="8" id="KW-1185">Reference proteome</keyword>
<feature type="compositionally biased region" description="Gly residues" evidence="5">
    <location>
        <begin position="312"/>
        <end position="321"/>
    </location>
</feature>
<evidence type="ECO:0000256" key="2">
    <source>
        <dbReference type="ARBA" id="ARBA00022692"/>
    </source>
</evidence>
<evidence type="ECO:0000256" key="4">
    <source>
        <dbReference type="ARBA" id="ARBA00023136"/>
    </source>
</evidence>
<feature type="region of interest" description="Disordered" evidence="5">
    <location>
        <begin position="301"/>
        <end position="368"/>
    </location>
</feature>
<evidence type="ECO:0000256" key="5">
    <source>
        <dbReference type="SAM" id="MobiDB-lite"/>
    </source>
</evidence>
<dbReference type="Pfam" id="PF04610">
    <property type="entry name" value="TrbL"/>
    <property type="match status" value="1"/>
</dbReference>
<organism evidence="7 8">
    <name type="scientific">Rhodanobacter caeni</name>
    <dbReference type="NCBI Taxonomy" id="657654"/>
    <lineage>
        <taxon>Bacteria</taxon>
        <taxon>Pseudomonadati</taxon>
        <taxon>Pseudomonadota</taxon>
        <taxon>Gammaproteobacteria</taxon>
        <taxon>Lysobacterales</taxon>
        <taxon>Rhodanobacteraceae</taxon>
        <taxon>Rhodanobacter</taxon>
    </lineage>
</organism>
<gene>
    <name evidence="7" type="ORF">GCM10009126_19630</name>
</gene>
<keyword evidence="3 6" id="KW-1133">Transmembrane helix</keyword>
<keyword evidence="4 6" id="KW-0472">Membrane</keyword>
<evidence type="ECO:0000256" key="1">
    <source>
        <dbReference type="ARBA" id="ARBA00004141"/>
    </source>
</evidence>
<feature type="transmembrane region" description="Helical" evidence="6">
    <location>
        <begin position="32"/>
        <end position="53"/>
    </location>
</feature>
<accession>A0ABP3E6Y7</accession>
<evidence type="ECO:0000256" key="6">
    <source>
        <dbReference type="SAM" id="Phobius"/>
    </source>
</evidence>
<name>A0ABP3E6Y7_9GAMM</name>
<evidence type="ECO:0000313" key="7">
    <source>
        <dbReference type="EMBL" id="GAA0254501.1"/>
    </source>
</evidence>
<feature type="transmembrane region" description="Helical" evidence="6">
    <location>
        <begin position="204"/>
        <end position="237"/>
    </location>
</feature>
<comment type="caution">
    <text evidence="7">The sequence shown here is derived from an EMBL/GenBank/DDBJ whole genome shotgun (WGS) entry which is preliminary data.</text>
</comment>
<feature type="compositionally biased region" description="Polar residues" evidence="5">
    <location>
        <begin position="325"/>
        <end position="340"/>
    </location>
</feature>
<dbReference type="Proteomes" id="UP001500657">
    <property type="component" value="Unassembled WGS sequence"/>
</dbReference>
<reference evidence="8" key="1">
    <citation type="journal article" date="2019" name="Int. J. Syst. Evol. Microbiol.">
        <title>The Global Catalogue of Microorganisms (GCM) 10K type strain sequencing project: providing services to taxonomists for standard genome sequencing and annotation.</title>
        <authorList>
            <consortium name="The Broad Institute Genomics Platform"/>
            <consortium name="The Broad Institute Genome Sequencing Center for Infectious Disease"/>
            <person name="Wu L."/>
            <person name="Ma J."/>
        </authorList>
    </citation>
    <scope>NUCLEOTIDE SEQUENCE [LARGE SCALE GENOMIC DNA]</scope>
    <source>
        <strain evidence="8">JCM 16242</strain>
    </source>
</reference>
<dbReference type="RefSeq" id="WP_343882600.1">
    <property type="nucleotide sequence ID" value="NZ_BAAAFO010000003.1"/>
</dbReference>
<keyword evidence="2 6" id="KW-0812">Transmembrane</keyword>
<evidence type="ECO:0000256" key="3">
    <source>
        <dbReference type="ARBA" id="ARBA00022989"/>
    </source>
</evidence>
<feature type="transmembrane region" description="Helical" evidence="6">
    <location>
        <begin position="257"/>
        <end position="282"/>
    </location>
</feature>